<evidence type="ECO:0000256" key="1">
    <source>
        <dbReference type="ARBA" id="ARBA00006385"/>
    </source>
</evidence>
<reference evidence="3" key="1">
    <citation type="submission" date="2016-04" db="EMBL/GenBank/DDBJ databases">
        <title>Cephalotus genome sequencing.</title>
        <authorList>
            <person name="Fukushima K."/>
            <person name="Hasebe M."/>
            <person name="Fang X."/>
        </authorList>
    </citation>
    <scope>NUCLEOTIDE SEQUENCE [LARGE SCALE GENOMIC DNA]</scope>
    <source>
        <strain evidence="3">cv. St1</strain>
    </source>
</reference>
<dbReference type="SUPFAM" id="SSF48371">
    <property type="entry name" value="ARM repeat"/>
    <property type="match status" value="1"/>
</dbReference>
<sequence length="176" mass="19919">LFQCVASHPDTKMKFLQANIPFYLYPLLNTTNKEKPYEYIRVTALGVIGALVKTDDADVITSLLETQVFPHFLRCMEMENILSKTVSTFIVNKILQNDEGLKYCCAMAERFFAVGNVLLKLVENLAVARAPDKRLLKHVICCYQRLSENPRACDGLTACFPAKLRENTLVDVIRVS</sequence>
<dbReference type="OrthoDB" id="1183224at2759"/>
<dbReference type="PANTHER" id="PTHR12262">
    <property type="entry name" value="CCR4-NOT TRANSCRIPTION COMPLEX SUBUNIT 9"/>
    <property type="match status" value="1"/>
</dbReference>
<comment type="similarity">
    <text evidence="1">Belongs to the CNOT9 family.</text>
</comment>
<accession>A0A1Q3BNS7</accession>
<dbReference type="InParanoid" id="A0A1Q3BNS7"/>
<name>A0A1Q3BNS7_CEPFO</name>
<dbReference type="GO" id="GO:0030014">
    <property type="term" value="C:CCR4-NOT complex"/>
    <property type="evidence" value="ECO:0007669"/>
    <property type="project" value="InterPro"/>
</dbReference>
<comment type="caution">
    <text evidence="2">The sequence shown here is derived from an EMBL/GenBank/DDBJ whole genome shotgun (WGS) entry which is preliminary data.</text>
</comment>
<dbReference type="Gene3D" id="1.25.10.10">
    <property type="entry name" value="Leucine-rich Repeat Variant"/>
    <property type="match status" value="1"/>
</dbReference>
<proteinExistence type="inferred from homology"/>
<dbReference type="InterPro" id="IPR007216">
    <property type="entry name" value="CNOT9"/>
</dbReference>
<dbReference type="InterPro" id="IPR016024">
    <property type="entry name" value="ARM-type_fold"/>
</dbReference>
<dbReference type="GO" id="GO:0006402">
    <property type="term" value="P:mRNA catabolic process"/>
    <property type="evidence" value="ECO:0007669"/>
    <property type="project" value="InterPro"/>
</dbReference>
<feature type="non-terminal residue" evidence="2">
    <location>
        <position position="1"/>
    </location>
</feature>
<dbReference type="EMBL" id="BDDD01000745">
    <property type="protein sequence ID" value="GAV69697.1"/>
    <property type="molecule type" value="Genomic_DNA"/>
</dbReference>
<dbReference type="InterPro" id="IPR011989">
    <property type="entry name" value="ARM-like"/>
</dbReference>
<protein>
    <submittedName>
        <fullName evidence="2">Rcd1 domain-containing protein</fullName>
    </submittedName>
</protein>
<organism evidence="2 3">
    <name type="scientific">Cephalotus follicularis</name>
    <name type="common">Albany pitcher plant</name>
    <dbReference type="NCBI Taxonomy" id="3775"/>
    <lineage>
        <taxon>Eukaryota</taxon>
        <taxon>Viridiplantae</taxon>
        <taxon>Streptophyta</taxon>
        <taxon>Embryophyta</taxon>
        <taxon>Tracheophyta</taxon>
        <taxon>Spermatophyta</taxon>
        <taxon>Magnoliopsida</taxon>
        <taxon>eudicotyledons</taxon>
        <taxon>Gunneridae</taxon>
        <taxon>Pentapetalae</taxon>
        <taxon>rosids</taxon>
        <taxon>fabids</taxon>
        <taxon>Oxalidales</taxon>
        <taxon>Cephalotaceae</taxon>
        <taxon>Cephalotus</taxon>
    </lineage>
</organism>
<dbReference type="Pfam" id="PF04078">
    <property type="entry name" value="Rcd1"/>
    <property type="match status" value="1"/>
</dbReference>
<dbReference type="STRING" id="3775.A0A1Q3BNS7"/>
<dbReference type="AlphaFoldDB" id="A0A1Q3BNS7"/>
<gene>
    <name evidence="2" type="ORF">CFOL_v3_13198</name>
</gene>
<feature type="non-terminal residue" evidence="2">
    <location>
        <position position="176"/>
    </location>
</feature>
<evidence type="ECO:0000313" key="3">
    <source>
        <dbReference type="Proteomes" id="UP000187406"/>
    </source>
</evidence>
<evidence type="ECO:0000313" key="2">
    <source>
        <dbReference type="EMBL" id="GAV69697.1"/>
    </source>
</evidence>
<keyword evidence="3" id="KW-1185">Reference proteome</keyword>
<dbReference type="Proteomes" id="UP000187406">
    <property type="component" value="Unassembled WGS sequence"/>
</dbReference>